<dbReference type="Pfam" id="PF00211">
    <property type="entry name" value="Guanylate_cyc"/>
    <property type="match status" value="1"/>
</dbReference>
<name>A0A928ZSI9_LEPEC</name>
<dbReference type="GO" id="GO:0035556">
    <property type="term" value="P:intracellular signal transduction"/>
    <property type="evidence" value="ECO:0007669"/>
    <property type="project" value="InterPro"/>
</dbReference>
<dbReference type="CDD" id="cd14014">
    <property type="entry name" value="STKc_PknB_like"/>
    <property type="match status" value="1"/>
</dbReference>
<keyword evidence="5" id="KW-0547">Nucleotide-binding</keyword>
<keyword evidence="7" id="KW-0067">ATP-binding</keyword>
<reference evidence="13" key="1">
    <citation type="submission" date="2020-10" db="EMBL/GenBank/DDBJ databases">
        <authorList>
            <person name="Castelo-Branco R."/>
            <person name="Eusebio N."/>
            <person name="Adriana R."/>
            <person name="Vieira A."/>
            <person name="Brugerolle De Fraissinette N."/>
            <person name="Rezende De Castro R."/>
            <person name="Schneider M.P."/>
            <person name="Vasconcelos V."/>
            <person name="Leao P.N."/>
        </authorList>
    </citation>
    <scope>NUCLEOTIDE SEQUENCE</scope>
    <source>
        <strain evidence="13">LEGE 11479</strain>
    </source>
</reference>
<keyword evidence="6 13" id="KW-0418">Kinase</keyword>
<evidence type="ECO:0000256" key="5">
    <source>
        <dbReference type="ARBA" id="ARBA00022741"/>
    </source>
</evidence>
<evidence type="ECO:0000259" key="11">
    <source>
        <dbReference type="PROSITE" id="PS50011"/>
    </source>
</evidence>
<evidence type="ECO:0000259" key="12">
    <source>
        <dbReference type="PROSITE" id="PS50125"/>
    </source>
</evidence>
<evidence type="ECO:0000256" key="3">
    <source>
        <dbReference type="ARBA" id="ARBA00022527"/>
    </source>
</evidence>
<dbReference type="Proteomes" id="UP000615026">
    <property type="component" value="Unassembled WGS sequence"/>
</dbReference>
<dbReference type="SUPFAM" id="SSF55073">
    <property type="entry name" value="Nucleotide cyclase"/>
    <property type="match status" value="1"/>
</dbReference>
<dbReference type="Gene3D" id="1.10.510.10">
    <property type="entry name" value="Transferase(Phosphotransferase) domain 1"/>
    <property type="match status" value="1"/>
</dbReference>
<dbReference type="PANTHER" id="PTHR24363:SF0">
    <property type="entry name" value="SERINE_THREONINE KINASE LIKE DOMAIN CONTAINING 1"/>
    <property type="match status" value="1"/>
</dbReference>
<dbReference type="Gene3D" id="3.30.200.20">
    <property type="entry name" value="Phosphorylase Kinase, domain 1"/>
    <property type="match status" value="1"/>
</dbReference>
<evidence type="ECO:0000256" key="8">
    <source>
        <dbReference type="ARBA" id="ARBA00047899"/>
    </source>
</evidence>
<evidence type="ECO:0000256" key="9">
    <source>
        <dbReference type="ARBA" id="ARBA00048679"/>
    </source>
</evidence>
<dbReference type="InterPro" id="IPR011009">
    <property type="entry name" value="Kinase-like_dom_sf"/>
</dbReference>
<comment type="subcellular location">
    <subcellularLocation>
        <location evidence="1">Membrane</location>
        <topology evidence="1">Single-pass membrane protein</topology>
    </subcellularLocation>
</comment>
<evidence type="ECO:0000256" key="4">
    <source>
        <dbReference type="ARBA" id="ARBA00022679"/>
    </source>
</evidence>
<evidence type="ECO:0000313" key="13">
    <source>
        <dbReference type="EMBL" id="MBE9065261.1"/>
    </source>
</evidence>
<dbReference type="InterPro" id="IPR058395">
    <property type="entry name" value="DUF8082"/>
</dbReference>
<dbReference type="CDD" id="cd07302">
    <property type="entry name" value="CHD"/>
    <property type="match status" value="1"/>
</dbReference>
<keyword evidence="4" id="KW-0808">Transferase</keyword>
<accession>A0A928ZSI9</accession>
<dbReference type="GO" id="GO:0016020">
    <property type="term" value="C:membrane"/>
    <property type="evidence" value="ECO:0007669"/>
    <property type="project" value="UniProtKB-SubCell"/>
</dbReference>
<dbReference type="InterPro" id="IPR000719">
    <property type="entry name" value="Prot_kinase_dom"/>
</dbReference>
<comment type="caution">
    <text evidence="13">The sequence shown here is derived from an EMBL/GenBank/DDBJ whole genome shotgun (WGS) entry which is preliminary data.</text>
</comment>
<gene>
    <name evidence="13" type="ORF">IQ260_01190</name>
</gene>
<evidence type="ECO:0000256" key="1">
    <source>
        <dbReference type="ARBA" id="ARBA00004167"/>
    </source>
</evidence>
<keyword evidence="3" id="KW-0723">Serine/threonine-protein kinase</keyword>
<feature type="domain" description="Guanylate cyclase" evidence="12">
    <location>
        <begin position="17"/>
        <end position="133"/>
    </location>
</feature>
<dbReference type="EMBL" id="JADEXP010000004">
    <property type="protein sequence ID" value="MBE9065261.1"/>
    <property type="molecule type" value="Genomic_DNA"/>
</dbReference>
<dbReference type="InterPro" id="IPR029787">
    <property type="entry name" value="Nucleotide_cyclase"/>
</dbReference>
<dbReference type="Pfam" id="PF26309">
    <property type="entry name" value="DUF8082"/>
    <property type="match status" value="2"/>
</dbReference>
<dbReference type="PROSITE" id="PS50011">
    <property type="entry name" value="PROTEIN_KINASE_DOM"/>
    <property type="match status" value="1"/>
</dbReference>
<dbReference type="InterPro" id="IPR008266">
    <property type="entry name" value="Tyr_kinase_AS"/>
</dbReference>
<dbReference type="PROSITE" id="PS00109">
    <property type="entry name" value="PROTEIN_KINASE_TYR"/>
    <property type="match status" value="1"/>
</dbReference>
<comment type="catalytic activity">
    <reaction evidence="8">
        <text>L-threonyl-[protein] + ATP = O-phospho-L-threonyl-[protein] + ADP + H(+)</text>
        <dbReference type="Rhea" id="RHEA:46608"/>
        <dbReference type="Rhea" id="RHEA-COMP:11060"/>
        <dbReference type="Rhea" id="RHEA-COMP:11605"/>
        <dbReference type="ChEBI" id="CHEBI:15378"/>
        <dbReference type="ChEBI" id="CHEBI:30013"/>
        <dbReference type="ChEBI" id="CHEBI:30616"/>
        <dbReference type="ChEBI" id="CHEBI:61977"/>
        <dbReference type="ChEBI" id="CHEBI:456216"/>
        <dbReference type="EC" id="2.7.11.1"/>
    </reaction>
</comment>
<evidence type="ECO:0000256" key="6">
    <source>
        <dbReference type="ARBA" id="ARBA00022777"/>
    </source>
</evidence>
<proteinExistence type="predicted"/>
<protein>
    <recommendedName>
        <fullName evidence="2">non-specific serine/threonine protein kinase</fullName>
        <ecNumber evidence="2">2.7.11.1</ecNumber>
    </recommendedName>
</protein>
<organism evidence="13 14">
    <name type="scientific">Leptolyngbya cf. ectocarpi LEGE 11479</name>
    <dbReference type="NCBI Taxonomy" id="1828722"/>
    <lineage>
        <taxon>Bacteria</taxon>
        <taxon>Bacillati</taxon>
        <taxon>Cyanobacteriota</taxon>
        <taxon>Cyanophyceae</taxon>
        <taxon>Leptolyngbyales</taxon>
        <taxon>Leptolyngbyaceae</taxon>
        <taxon>Leptolyngbya group</taxon>
        <taxon>Leptolyngbya</taxon>
    </lineage>
</organism>
<dbReference type="GO" id="GO:0005524">
    <property type="term" value="F:ATP binding"/>
    <property type="evidence" value="ECO:0007669"/>
    <property type="project" value="UniProtKB-KW"/>
</dbReference>
<sequence length="687" mass="75878">MSSDLPTPSRGQRALAAIVVTDAVGFSARMSVDEEKTLQLIHRDLQLMTQQCQEFEGQVLKSTGDGLLMYFVSAVQAVSCAIAIQTALIASAKETEDPASDSLSHRIGIHMGDVFFNNSDVMGNSVNIAARLQTKAQPGGICLSQIVYDLVKVRLTLNADFAGPLKLKNIQEPVSVYHINMAADAEPISEPASQSASQTTSATDPEQTKHWNSSTASGPTKATAVLTAGVKVGGRYTIKRMLGQGGFGYSYLAEDTQRFGELCVLKELRPVQKQGKFLEKAIELFKREAKTLHSIDHPQIPKFMACFTQAKRLFIVQEYIDGVTYLKLLQHRKKQSKLFTEAEVIFWLAHMLRVLNYLHSLNIMHRDISPENVMYSRDRNLPMLIDFGLVNNTMSDALSNTVTQAENLKNSVTAVGKFGYSPPEQMYGKCTPSSDLYALGVTALVLLTGQHPRQLMDAHSLELTWQQYVRLSPALGDILTTMTRQQPQERFQSAQAVFEQLKPLLPADSRQLLDQVPPMAEAVALPTQSLSKPDPSFIAQCRDELVRCIGPMADMVIEETLEDNPSATPQEIAEILAGQITDADQATAFLSHICIPSETLANSTTMPELSTEVQKRQLSPEFITQCRQILAQCIGPMASMIVEDTLADYPHLNPPAFVERLAKEIPNGPKAQEFRQKLRSAIRIKSK</sequence>
<evidence type="ECO:0000256" key="2">
    <source>
        <dbReference type="ARBA" id="ARBA00012513"/>
    </source>
</evidence>
<dbReference type="SUPFAM" id="SSF56112">
    <property type="entry name" value="Protein kinase-like (PK-like)"/>
    <property type="match status" value="1"/>
</dbReference>
<comment type="catalytic activity">
    <reaction evidence="9">
        <text>L-seryl-[protein] + ATP = O-phospho-L-seryl-[protein] + ADP + H(+)</text>
        <dbReference type="Rhea" id="RHEA:17989"/>
        <dbReference type="Rhea" id="RHEA-COMP:9863"/>
        <dbReference type="Rhea" id="RHEA-COMP:11604"/>
        <dbReference type="ChEBI" id="CHEBI:15378"/>
        <dbReference type="ChEBI" id="CHEBI:29999"/>
        <dbReference type="ChEBI" id="CHEBI:30616"/>
        <dbReference type="ChEBI" id="CHEBI:83421"/>
        <dbReference type="ChEBI" id="CHEBI:456216"/>
        <dbReference type="EC" id="2.7.11.1"/>
    </reaction>
</comment>
<dbReference type="GO" id="GO:0004674">
    <property type="term" value="F:protein serine/threonine kinase activity"/>
    <property type="evidence" value="ECO:0007669"/>
    <property type="project" value="UniProtKB-KW"/>
</dbReference>
<keyword evidence="14" id="KW-1185">Reference proteome</keyword>
<dbReference type="AlphaFoldDB" id="A0A928ZSI9"/>
<dbReference type="GO" id="GO:0009190">
    <property type="term" value="P:cyclic nucleotide biosynthetic process"/>
    <property type="evidence" value="ECO:0007669"/>
    <property type="project" value="InterPro"/>
</dbReference>
<dbReference type="InterPro" id="IPR001054">
    <property type="entry name" value="A/G_cyclase"/>
</dbReference>
<feature type="region of interest" description="Disordered" evidence="10">
    <location>
        <begin position="188"/>
        <end position="218"/>
    </location>
</feature>
<dbReference type="GO" id="GO:0004016">
    <property type="term" value="F:adenylate cyclase activity"/>
    <property type="evidence" value="ECO:0007669"/>
    <property type="project" value="UniProtKB-ARBA"/>
</dbReference>
<dbReference type="Pfam" id="PF00069">
    <property type="entry name" value="Pkinase"/>
    <property type="match status" value="1"/>
</dbReference>
<dbReference type="PROSITE" id="PS50125">
    <property type="entry name" value="GUANYLATE_CYCLASE_2"/>
    <property type="match status" value="1"/>
</dbReference>
<dbReference type="Gene3D" id="3.30.70.1230">
    <property type="entry name" value="Nucleotide cyclase"/>
    <property type="match status" value="1"/>
</dbReference>
<feature type="compositionally biased region" description="Low complexity" evidence="10">
    <location>
        <begin position="192"/>
        <end position="203"/>
    </location>
</feature>
<dbReference type="EC" id="2.7.11.1" evidence="2"/>
<evidence type="ECO:0000313" key="14">
    <source>
        <dbReference type="Proteomes" id="UP000615026"/>
    </source>
</evidence>
<dbReference type="RefSeq" id="WP_193990058.1">
    <property type="nucleotide sequence ID" value="NZ_JADEXP010000004.1"/>
</dbReference>
<evidence type="ECO:0000256" key="10">
    <source>
        <dbReference type="SAM" id="MobiDB-lite"/>
    </source>
</evidence>
<feature type="domain" description="Protein kinase" evidence="11">
    <location>
        <begin position="236"/>
        <end position="505"/>
    </location>
</feature>
<evidence type="ECO:0000256" key="7">
    <source>
        <dbReference type="ARBA" id="ARBA00022840"/>
    </source>
</evidence>
<dbReference type="PANTHER" id="PTHR24363">
    <property type="entry name" value="SERINE/THREONINE PROTEIN KINASE"/>
    <property type="match status" value="1"/>
</dbReference>